<keyword evidence="3" id="KW-1185">Reference proteome</keyword>
<reference evidence="2 3" key="1">
    <citation type="submission" date="2017-03" db="EMBL/GenBank/DDBJ databases">
        <title>Genomes of endolithic fungi from Antarctica.</title>
        <authorList>
            <person name="Coleine C."/>
            <person name="Masonjones S."/>
            <person name="Stajich J.E."/>
        </authorList>
    </citation>
    <scope>NUCLEOTIDE SEQUENCE [LARGE SCALE GENOMIC DNA]</scope>
    <source>
        <strain evidence="2 3">CCFEE 5187</strain>
    </source>
</reference>
<accession>A0A4U0WSQ2</accession>
<feature type="region of interest" description="Disordered" evidence="1">
    <location>
        <begin position="54"/>
        <end position="133"/>
    </location>
</feature>
<evidence type="ECO:0000313" key="3">
    <source>
        <dbReference type="Proteomes" id="UP000308768"/>
    </source>
</evidence>
<feature type="region of interest" description="Disordered" evidence="1">
    <location>
        <begin position="177"/>
        <end position="206"/>
    </location>
</feature>
<comment type="caution">
    <text evidence="2">The sequence shown here is derived from an EMBL/GenBank/DDBJ whole genome shotgun (WGS) entry which is preliminary data.</text>
</comment>
<protein>
    <submittedName>
        <fullName evidence="2">Uncharacterized protein</fullName>
    </submittedName>
</protein>
<dbReference type="EMBL" id="NAJN01001005">
    <property type="protein sequence ID" value="TKA66552.1"/>
    <property type="molecule type" value="Genomic_DNA"/>
</dbReference>
<sequence>MCHYMMTVYECNHVGERVVSSPCAHPANCASASYEEIPYPRCADCQVREGQGAGRSNAAIEEPHRNGTTEGSASIGSIANGGNASDATTTTHNNSGVGNAFLRLTPEDRTPASKRDDAGDDVDDDNNDDDHDDDEREALLDRARDEIIIAQARQLRRNEEKIEEMRKKIAVLREQLDAQKEMNREREKGVEVEQEEETKERERGGA</sequence>
<evidence type="ECO:0000313" key="2">
    <source>
        <dbReference type="EMBL" id="TKA66552.1"/>
    </source>
</evidence>
<proteinExistence type="predicted"/>
<name>A0A4U0WSQ2_9PEZI</name>
<feature type="compositionally biased region" description="Basic and acidic residues" evidence="1">
    <location>
        <begin position="105"/>
        <end position="117"/>
    </location>
</feature>
<evidence type="ECO:0000256" key="1">
    <source>
        <dbReference type="SAM" id="MobiDB-lite"/>
    </source>
</evidence>
<feature type="compositionally biased region" description="Polar residues" evidence="1">
    <location>
        <begin position="86"/>
        <end position="97"/>
    </location>
</feature>
<dbReference type="AlphaFoldDB" id="A0A4U0WSQ2"/>
<feature type="compositionally biased region" description="Basic and acidic residues" evidence="1">
    <location>
        <begin position="177"/>
        <end position="191"/>
    </location>
</feature>
<gene>
    <name evidence="2" type="ORF">B0A49_11617</name>
</gene>
<organism evidence="2 3">
    <name type="scientific">Cryomyces minteri</name>
    <dbReference type="NCBI Taxonomy" id="331657"/>
    <lineage>
        <taxon>Eukaryota</taxon>
        <taxon>Fungi</taxon>
        <taxon>Dikarya</taxon>
        <taxon>Ascomycota</taxon>
        <taxon>Pezizomycotina</taxon>
        <taxon>Dothideomycetes</taxon>
        <taxon>Dothideomycetes incertae sedis</taxon>
        <taxon>Cryomyces</taxon>
    </lineage>
</organism>
<dbReference type="Proteomes" id="UP000308768">
    <property type="component" value="Unassembled WGS sequence"/>
</dbReference>
<feature type="compositionally biased region" description="Acidic residues" evidence="1">
    <location>
        <begin position="118"/>
        <end position="133"/>
    </location>
</feature>
<feature type="compositionally biased region" description="Low complexity" evidence="1">
    <location>
        <begin position="71"/>
        <end position="85"/>
    </location>
</feature>